<protein>
    <submittedName>
        <fullName evidence="2">Uncharacterized protein</fullName>
    </submittedName>
</protein>
<dbReference type="Proteomes" id="UP001150259">
    <property type="component" value="Unassembled WGS sequence"/>
</dbReference>
<feature type="region of interest" description="Disordered" evidence="1">
    <location>
        <begin position="29"/>
        <end position="68"/>
    </location>
</feature>
<gene>
    <name evidence="2" type="ORF">OO014_17900</name>
</gene>
<dbReference type="EMBL" id="JAPFQL010000110">
    <property type="protein sequence ID" value="MDC5699127.1"/>
    <property type="molecule type" value="Genomic_DNA"/>
</dbReference>
<evidence type="ECO:0000313" key="3">
    <source>
        <dbReference type="Proteomes" id="UP001150259"/>
    </source>
</evidence>
<name>A0ABT5GLN3_9MICO</name>
<feature type="compositionally biased region" description="Polar residues" evidence="1">
    <location>
        <begin position="54"/>
        <end position="68"/>
    </location>
</feature>
<keyword evidence="3" id="KW-1185">Reference proteome</keyword>
<proteinExistence type="predicted"/>
<evidence type="ECO:0000313" key="2">
    <source>
        <dbReference type="EMBL" id="MDC5699127.1"/>
    </source>
</evidence>
<comment type="caution">
    <text evidence="2">The sequence shown here is derived from an EMBL/GenBank/DDBJ whole genome shotgun (WGS) entry which is preliminary data.</text>
</comment>
<organism evidence="2 3">
    <name type="scientific">Intrasporangium calvum</name>
    <dbReference type="NCBI Taxonomy" id="53358"/>
    <lineage>
        <taxon>Bacteria</taxon>
        <taxon>Bacillati</taxon>
        <taxon>Actinomycetota</taxon>
        <taxon>Actinomycetes</taxon>
        <taxon>Micrococcales</taxon>
        <taxon>Intrasporangiaceae</taxon>
        <taxon>Intrasporangium</taxon>
    </lineage>
</organism>
<evidence type="ECO:0000256" key="1">
    <source>
        <dbReference type="SAM" id="MobiDB-lite"/>
    </source>
</evidence>
<accession>A0ABT5GLN3</accession>
<sequence length="68" mass="7438">MRGAGEAAMKEWKYDEFEVLLERSGDGYSARVVDSPTGPSPAMPFRTWDRRQTARSLESTTTGPGDAG</sequence>
<dbReference type="RefSeq" id="WP_272463686.1">
    <property type="nucleotide sequence ID" value="NZ_JAPFQL010000110.1"/>
</dbReference>
<reference evidence="2 3" key="1">
    <citation type="submission" date="2022-11" db="EMBL/GenBank/DDBJ databases">
        <title>Anaerobic phenanthrene biodegradation by a DNRA strain PheN6.</title>
        <authorList>
            <person name="Zhang Z."/>
        </authorList>
    </citation>
    <scope>NUCLEOTIDE SEQUENCE [LARGE SCALE GENOMIC DNA]</scope>
    <source>
        <strain evidence="2 3">PheN6</strain>
    </source>
</reference>